<organism evidence="1 2">
    <name type="scientific">Candidatus Ventrousia excrementavium</name>
    <dbReference type="NCBI Taxonomy" id="2840961"/>
    <lineage>
        <taxon>Bacteria</taxon>
        <taxon>Bacillati</taxon>
        <taxon>Bacillota</taxon>
        <taxon>Clostridia</taxon>
        <taxon>Eubacteriales</taxon>
        <taxon>Clostridiaceae</taxon>
        <taxon>Clostridiaceae incertae sedis</taxon>
        <taxon>Candidatus Ventrousia</taxon>
    </lineage>
</organism>
<evidence type="ECO:0000313" key="1">
    <source>
        <dbReference type="EMBL" id="HIU43635.1"/>
    </source>
</evidence>
<name>A0A9D1IV02_9CLOT</name>
<sequence>MRGFERKNQLLSLCGLNCGLCPMLLDGHCGGCGHGNQSCKIARCSLKHGGLEYCFECSEYPCETYLRAGEFDSFISHRNQKLDMEKAKNIGINAYNAEQREKSEILRGLLSDYNDGRRKSFFCTAINLLDLQDIREILQKLSKIPGIDSQPLKEKSTWAVDLFQEAAKKQGVELKLRRKK</sequence>
<evidence type="ECO:0000313" key="2">
    <source>
        <dbReference type="Proteomes" id="UP000824073"/>
    </source>
</evidence>
<reference evidence="1" key="2">
    <citation type="journal article" date="2021" name="PeerJ">
        <title>Extensive microbial diversity within the chicken gut microbiome revealed by metagenomics and culture.</title>
        <authorList>
            <person name="Gilroy R."/>
            <person name="Ravi A."/>
            <person name="Getino M."/>
            <person name="Pursley I."/>
            <person name="Horton D.L."/>
            <person name="Alikhan N.F."/>
            <person name="Baker D."/>
            <person name="Gharbi K."/>
            <person name="Hall N."/>
            <person name="Watson M."/>
            <person name="Adriaenssens E.M."/>
            <person name="Foster-Nyarko E."/>
            <person name="Jarju S."/>
            <person name="Secka A."/>
            <person name="Antonio M."/>
            <person name="Oren A."/>
            <person name="Chaudhuri R.R."/>
            <person name="La Ragione R."/>
            <person name="Hildebrand F."/>
            <person name="Pallen M.J."/>
        </authorList>
    </citation>
    <scope>NUCLEOTIDE SEQUENCE</scope>
    <source>
        <strain evidence="1">CHK191-8634</strain>
    </source>
</reference>
<protein>
    <submittedName>
        <fullName evidence="1">DUF3795 domain-containing protein</fullName>
    </submittedName>
</protein>
<dbReference type="EMBL" id="DVMR01000042">
    <property type="protein sequence ID" value="HIU43635.1"/>
    <property type="molecule type" value="Genomic_DNA"/>
</dbReference>
<dbReference type="AlphaFoldDB" id="A0A9D1IV02"/>
<proteinExistence type="predicted"/>
<gene>
    <name evidence="1" type="ORF">IAB67_04975</name>
</gene>
<dbReference type="Proteomes" id="UP000824073">
    <property type="component" value="Unassembled WGS sequence"/>
</dbReference>
<comment type="caution">
    <text evidence="1">The sequence shown here is derived from an EMBL/GenBank/DDBJ whole genome shotgun (WGS) entry which is preliminary data.</text>
</comment>
<accession>A0A9D1IV02</accession>
<reference evidence="1" key="1">
    <citation type="submission" date="2020-10" db="EMBL/GenBank/DDBJ databases">
        <authorList>
            <person name="Gilroy R."/>
        </authorList>
    </citation>
    <scope>NUCLEOTIDE SEQUENCE</scope>
    <source>
        <strain evidence="1">CHK191-8634</strain>
    </source>
</reference>